<organism evidence="9 10">
    <name type="scientific">Silvibacterium dinghuense</name>
    <dbReference type="NCBI Taxonomy" id="1560006"/>
    <lineage>
        <taxon>Bacteria</taxon>
        <taxon>Pseudomonadati</taxon>
        <taxon>Acidobacteriota</taxon>
        <taxon>Terriglobia</taxon>
        <taxon>Terriglobales</taxon>
        <taxon>Acidobacteriaceae</taxon>
        <taxon>Silvibacterium</taxon>
    </lineage>
</organism>
<dbReference type="PROSITE" id="PS50893">
    <property type="entry name" value="ABC_TRANSPORTER_2"/>
    <property type="match status" value="1"/>
</dbReference>
<dbReference type="SUPFAM" id="SSF52540">
    <property type="entry name" value="P-loop containing nucleoside triphosphate hydrolases"/>
    <property type="match status" value="1"/>
</dbReference>
<comment type="caution">
    <text evidence="9">The sequence shown here is derived from an EMBL/GenBank/DDBJ whole genome shotgun (WGS) entry which is preliminary data.</text>
</comment>
<name>A0A4Q1SJY8_9BACT</name>
<evidence type="ECO:0000313" key="9">
    <source>
        <dbReference type="EMBL" id="RXS97988.1"/>
    </source>
</evidence>
<evidence type="ECO:0000256" key="2">
    <source>
        <dbReference type="ARBA" id="ARBA00005417"/>
    </source>
</evidence>
<dbReference type="Pfam" id="PF00005">
    <property type="entry name" value="ABC_tran"/>
    <property type="match status" value="1"/>
</dbReference>
<dbReference type="InterPro" id="IPR013563">
    <property type="entry name" value="Oligopep_ABC_C"/>
</dbReference>
<dbReference type="Gene3D" id="3.40.50.300">
    <property type="entry name" value="P-loop containing nucleotide triphosphate hydrolases"/>
    <property type="match status" value="1"/>
</dbReference>
<dbReference type="EMBL" id="SDMK01000001">
    <property type="protein sequence ID" value="RXS97988.1"/>
    <property type="molecule type" value="Genomic_DNA"/>
</dbReference>
<accession>A0A4Q1SJY8</accession>
<evidence type="ECO:0000256" key="1">
    <source>
        <dbReference type="ARBA" id="ARBA00004417"/>
    </source>
</evidence>
<feature type="domain" description="ABC transporter" evidence="8">
    <location>
        <begin position="5"/>
        <end position="256"/>
    </location>
</feature>
<dbReference type="Pfam" id="PF08352">
    <property type="entry name" value="oligo_HPY"/>
    <property type="match status" value="1"/>
</dbReference>
<keyword evidence="6 9" id="KW-0067">ATP-binding</keyword>
<dbReference type="RefSeq" id="WP_129207767.1">
    <property type="nucleotide sequence ID" value="NZ_BMGU01000001.1"/>
</dbReference>
<dbReference type="PANTHER" id="PTHR43297">
    <property type="entry name" value="OLIGOPEPTIDE TRANSPORT ATP-BINDING PROTEIN APPD"/>
    <property type="match status" value="1"/>
</dbReference>
<dbReference type="Proteomes" id="UP000290253">
    <property type="component" value="Unassembled WGS sequence"/>
</dbReference>
<evidence type="ECO:0000259" key="8">
    <source>
        <dbReference type="PROSITE" id="PS50893"/>
    </source>
</evidence>
<dbReference type="PANTHER" id="PTHR43297:SF2">
    <property type="entry name" value="DIPEPTIDE TRANSPORT ATP-BINDING PROTEIN DPPD"/>
    <property type="match status" value="1"/>
</dbReference>
<reference evidence="9 10" key="1">
    <citation type="journal article" date="2016" name="Int. J. Syst. Evol. Microbiol.">
        <title>Acidipila dinghuensis sp. nov., an acidobacterium isolated from forest soil.</title>
        <authorList>
            <person name="Jiang Y.W."/>
            <person name="Wang J."/>
            <person name="Chen M.H."/>
            <person name="Lv Y.Y."/>
            <person name="Qiu L.H."/>
        </authorList>
    </citation>
    <scope>NUCLEOTIDE SEQUENCE [LARGE SCALE GENOMIC DNA]</scope>
    <source>
        <strain evidence="9 10">DHOF10</strain>
    </source>
</reference>
<dbReference type="GO" id="GO:0016887">
    <property type="term" value="F:ATP hydrolysis activity"/>
    <property type="evidence" value="ECO:0007669"/>
    <property type="project" value="InterPro"/>
</dbReference>
<dbReference type="FunFam" id="3.40.50.300:FF:000016">
    <property type="entry name" value="Oligopeptide ABC transporter ATP-binding component"/>
    <property type="match status" value="1"/>
</dbReference>
<dbReference type="SMART" id="SM00382">
    <property type="entry name" value="AAA"/>
    <property type="match status" value="1"/>
</dbReference>
<sequence length="296" mass="32415">MASLLEIDRLSVRFGAAEAVRSLSLHLDEGEVLGLVGESGSGKSVTALAVMQLLGPAAQTEGSIRFTSQNAGPVDLLQLRAEPMRRLRGREMAMIFQEPMTALNPVMPVGEQIAEAIRTHQPEKPRSQVREAVLEAMSAVALPDPARRAQDYPHQFSGGQRQRIMIAMAIANRPRLLIADEPTTALDVTVQKQILELLASLRERFGLAMLFISHDLAVVSQVSDRVAVMRHGLLLEEASRATLFSRPAHPYTRALLGAIPTMETDIHQPLATLERSHESEALPLREVETGHIARIS</sequence>
<proteinExistence type="inferred from homology"/>
<evidence type="ECO:0000256" key="7">
    <source>
        <dbReference type="ARBA" id="ARBA00023136"/>
    </source>
</evidence>
<protein>
    <submittedName>
        <fullName evidence="9">ABC transporter ATP-binding protein</fullName>
    </submittedName>
</protein>
<comment type="subcellular location">
    <subcellularLocation>
        <location evidence="1">Cell inner membrane</location>
        <topology evidence="1">Peripheral membrane protein</topology>
    </subcellularLocation>
</comment>
<dbReference type="GO" id="GO:0005524">
    <property type="term" value="F:ATP binding"/>
    <property type="evidence" value="ECO:0007669"/>
    <property type="project" value="UniProtKB-KW"/>
</dbReference>
<evidence type="ECO:0000256" key="6">
    <source>
        <dbReference type="ARBA" id="ARBA00022840"/>
    </source>
</evidence>
<evidence type="ECO:0000256" key="5">
    <source>
        <dbReference type="ARBA" id="ARBA00022741"/>
    </source>
</evidence>
<dbReference type="GO" id="GO:0015833">
    <property type="term" value="P:peptide transport"/>
    <property type="evidence" value="ECO:0007669"/>
    <property type="project" value="InterPro"/>
</dbReference>
<dbReference type="AlphaFoldDB" id="A0A4Q1SJY8"/>
<evidence type="ECO:0000313" key="10">
    <source>
        <dbReference type="Proteomes" id="UP000290253"/>
    </source>
</evidence>
<evidence type="ECO:0000256" key="4">
    <source>
        <dbReference type="ARBA" id="ARBA00022475"/>
    </source>
</evidence>
<dbReference type="PROSITE" id="PS00211">
    <property type="entry name" value="ABC_TRANSPORTER_1"/>
    <property type="match status" value="1"/>
</dbReference>
<dbReference type="InterPro" id="IPR017871">
    <property type="entry name" value="ABC_transporter-like_CS"/>
</dbReference>
<keyword evidence="3" id="KW-0813">Transport</keyword>
<gene>
    <name evidence="9" type="ORF">ESZ00_09110</name>
</gene>
<dbReference type="InterPro" id="IPR003439">
    <property type="entry name" value="ABC_transporter-like_ATP-bd"/>
</dbReference>
<dbReference type="InterPro" id="IPR050388">
    <property type="entry name" value="ABC_Ni/Peptide_Import"/>
</dbReference>
<dbReference type="OrthoDB" id="9806285at2"/>
<dbReference type="InterPro" id="IPR027417">
    <property type="entry name" value="P-loop_NTPase"/>
</dbReference>
<evidence type="ECO:0000256" key="3">
    <source>
        <dbReference type="ARBA" id="ARBA00022448"/>
    </source>
</evidence>
<keyword evidence="10" id="KW-1185">Reference proteome</keyword>
<comment type="similarity">
    <text evidence="2">Belongs to the ABC transporter superfamily.</text>
</comment>
<keyword evidence="5" id="KW-0547">Nucleotide-binding</keyword>
<keyword evidence="7" id="KW-0472">Membrane</keyword>
<dbReference type="InterPro" id="IPR003593">
    <property type="entry name" value="AAA+_ATPase"/>
</dbReference>
<dbReference type="GO" id="GO:0005886">
    <property type="term" value="C:plasma membrane"/>
    <property type="evidence" value="ECO:0007669"/>
    <property type="project" value="UniProtKB-SubCell"/>
</dbReference>
<keyword evidence="4" id="KW-1003">Cell membrane</keyword>
<dbReference type="CDD" id="cd03257">
    <property type="entry name" value="ABC_NikE_OppD_transporters"/>
    <property type="match status" value="1"/>
</dbReference>